<accession>A0A0M3I2K7</accession>
<sequence>MRVVLPSILNDPHTENLLFSLIFVNMKDAIPQQRNAADTWTAKTVLDESKVLCIDEYAALCIMKRERRTPDPCGKYIVANNVVVKNDDLVEKRPPGGDRSQKGI</sequence>
<protein>
    <submittedName>
        <fullName evidence="2">DDE_Tnp_1_7 domain-containing protein</fullName>
    </submittedName>
</protein>
<dbReference type="Proteomes" id="UP000036681">
    <property type="component" value="Unplaced"/>
</dbReference>
<keyword evidence="1" id="KW-1185">Reference proteome</keyword>
<evidence type="ECO:0000313" key="2">
    <source>
        <dbReference type="WBParaSite" id="ALUE_0001074501-mRNA-1"/>
    </source>
</evidence>
<dbReference type="WBParaSite" id="ALUE_0001074501-mRNA-1">
    <property type="protein sequence ID" value="ALUE_0001074501-mRNA-1"/>
    <property type="gene ID" value="ALUE_0001074501"/>
</dbReference>
<organism evidence="1 2">
    <name type="scientific">Ascaris lumbricoides</name>
    <name type="common">Giant roundworm</name>
    <dbReference type="NCBI Taxonomy" id="6252"/>
    <lineage>
        <taxon>Eukaryota</taxon>
        <taxon>Metazoa</taxon>
        <taxon>Ecdysozoa</taxon>
        <taxon>Nematoda</taxon>
        <taxon>Chromadorea</taxon>
        <taxon>Rhabditida</taxon>
        <taxon>Spirurina</taxon>
        <taxon>Ascaridomorpha</taxon>
        <taxon>Ascaridoidea</taxon>
        <taxon>Ascarididae</taxon>
        <taxon>Ascaris</taxon>
    </lineage>
</organism>
<reference evidence="2" key="1">
    <citation type="submission" date="2017-02" db="UniProtKB">
        <authorList>
            <consortium name="WormBaseParasite"/>
        </authorList>
    </citation>
    <scope>IDENTIFICATION</scope>
</reference>
<name>A0A0M3I2K7_ASCLU</name>
<proteinExistence type="predicted"/>
<dbReference type="AlphaFoldDB" id="A0A0M3I2K7"/>
<evidence type="ECO:0000313" key="1">
    <source>
        <dbReference type="Proteomes" id="UP000036681"/>
    </source>
</evidence>